<feature type="binding site" evidence="4">
    <location>
        <position position="281"/>
    </location>
    <ligand>
        <name>S-adenosyl-L-methionine</name>
        <dbReference type="ChEBI" id="CHEBI:59789"/>
    </ligand>
</feature>
<dbReference type="InterPro" id="IPR012340">
    <property type="entry name" value="NA-bd_OB-fold"/>
</dbReference>
<dbReference type="InterPro" id="IPR030390">
    <property type="entry name" value="MeTrfase_TrmA_AS"/>
</dbReference>
<dbReference type="PROSITE" id="PS50926">
    <property type="entry name" value="TRAM"/>
    <property type="match status" value="1"/>
</dbReference>
<gene>
    <name evidence="7" type="primary">rlmD</name>
    <name evidence="7" type="ORF">JYK00_06910</name>
</gene>
<dbReference type="SUPFAM" id="SSF50249">
    <property type="entry name" value="Nucleic acid-binding proteins"/>
    <property type="match status" value="1"/>
</dbReference>
<protein>
    <submittedName>
        <fullName evidence="7">23S rRNA (Uracil(1939)-C(5))-methyltransferase RlmD</fullName>
        <ecNumber evidence="7">2.1.1.190</ecNumber>
    </submittedName>
</protein>
<feature type="binding site" evidence="4">
    <location>
        <position position="376"/>
    </location>
    <ligand>
        <name>S-adenosyl-L-methionine</name>
        <dbReference type="ChEBI" id="CHEBI:59789"/>
    </ligand>
</feature>
<evidence type="ECO:0000313" key="8">
    <source>
        <dbReference type="Proteomes" id="UP000671862"/>
    </source>
</evidence>
<dbReference type="PROSITE" id="PS01230">
    <property type="entry name" value="TRMA_1"/>
    <property type="match status" value="1"/>
</dbReference>
<dbReference type="InterPro" id="IPR010280">
    <property type="entry name" value="U5_MeTrfase_fam"/>
</dbReference>
<dbReference type="SUPFAM" id="SSF53335">
    <property type="entry name" value="S-adenosyl-L-methionine-dependent methyltransferases"/>
    <property type="match status" value="1"/>
</dbReference>
<evidence type="ECO:0000313" key="7">
    <source>
        <dbReference type="EMBL" id="QTA37462.1"/>
    </source>
</evidence>
<dbReference type="NCBIfam" id="TIGR00479">
    <property type="entry name" value="rumA"/>
    <property type="match status" value="1"/>
</dbReference>
<dbReference type="InterPro" id="IPR030391">
    <property type="entry name" value="MeTrfase_TrmA_CS"/>
</dbReference>
<sequence length="447" mass="50914">MINNKEKIETVYIEKIAHGGQGLGKLPGGKIIFVDRGYPGELVEVKIVREKKDYAIGYAHNILEKINERRSPACPYFGKCGGCQWMDINYEKQIEFKESIVKDQLNRIAKIPPEFVESIEKSSHEFEYRLKMEYAFDYKNEVFLGLKEKNSNKVIPLKNCPISPKVFNRALTVVPKIVEELKIPVYKNKRGILKHLVMRYSPSEGTVMAIFVTKTENLPFDKLIATQLIKHIPGISSVIHVMNSVDKIVLRGPYKVLKGEGVLSIEFDWEKFQIPPTAFFQNNYYITSKLIETITKRLELTGKEIVLDLYSGIGTFTMRLAALSKHVTAVENNRIAIKAGRANANINNLRNINFVIGDAEKFLENNPEKYDVIVLDPPRTGAGKNVINKILQSSPQKIAYVSCDPSTLARDLKILLDSQKYKLLFVKPFDMFPQTYHVESLALLKKK</sequence>
<reference evidence="7 8" key="1">
    <citation type="submission" date="2021-03" db="EMBL/GenBank/DDBJ databases">
        <title>Thermosipho ferrireducens sp.nov., an anaerobic thermophilic iron-reducing bacterium isolated from a deep-sea hydrothermal sulfide deposits.</title>
        <authorList>
            <person name="Zeng X."/>
            <person name="Chen Y."/>
            <person name="Shao Z."/>
        </authorList>
    </citation>
    <scope>NUCLEOTIDE SEQUENCE [LARGE SCALE GENOMIC DNA]</scope>
    <source>
        <strain evidence="7 8">JL129W03</strain>
    </source>
</reference>
<evidence type="ECO:0000256" key="2">
    <source>
        <dbReference type="ARBA" id="ARBA00022679"/>
    </source>
</evidence>
<dbReference type="Gene3D" id="2.40.50.1070">
    <property type="match status" value="1"/>
</dbReference>
<feature type="domain" description="TRAM" evidence="6">
    <location>
        <begin position="1"/>
        <end position="61"/>
    </location>
</feature>
<dbReference type="GO" id="GO:0008168">
    <property type="term" value="F:methyltransferase activity"/>
    <property type="evidence" value="ECO:0007669"/>
    <property type="project" value="UniProtKB-KW"/>
</dbReference>
<dbReference type="Pfam" id="PF05958">
    <property type="entry name" value="tRNA_U5-meth_tr"/>
    <property type="match status" value="1"/>
</dbReference>
<accession>A0ABX7S4R9</accession>
<dbReference type="CDD" id="cd02440">
    <property type="entry name" value="AdoMet_MTases"/>
    <property type="match status" value="1"/>
</dbReference>
<dbReference type="Gene3D" id="2.40.50.140">
    <property type="entry name" value="Nucleic acid-binding proteins"/>
    <property type="match status" value="1"/>
</dbReference>
<organism evidence="7 8">
    <name type="scientific">Thermosipho ferrireducens</name>
    <dbReference type="NCBI Taxonomy" id="2571116"/>
    <lineage>
        <taxon>Bacteria</taxon>
        <taxon>Thermotogati</taxon>
        <taxon>Thermotogota</taxon>
        <taxon>Thermotogae</taxon>
        <taxon>Thermotogales</taxon>
        <taxon>Fervidobacteriaceae</taxon>
        <taxon>Thermosipho</taxon>
    </lineage>
</organism>
<keyword evidence="3 4" id="KW-0949">S-adenosyl-L-methionine</keyword>
<dbReference type="PROSITE" id="PS01231">
    <property type="entry name" value="TRMA_2"/>
    <property type="match status" value="1"/>
</dbReference>
<dbReference type="EC" id="2.1.1.190" evidence="7"/>
<dbReference type="Pfam" id="PF01938">
    <property type="entry name" value="TRAM"/>
    <property type="match status" value="1"/>
</dbReference>
<dbReference type="GO" id="GO:0032259">
    <property type="term" value="P:methylation"/>
    <property type="evidence" value="ECO:0007669"/>
    <property type="project" value="UniProtKB-KW"/>
</dbReference>
<feature type="active site" evidence="5">
    <location>
        <position position="403"/>
    </location>
</feature>
<dbReference type="InterPro" id="IPR029063">
    <property type="entry name" value="SAM-dependent_MTases_sf"/>
</dbReference>
<keyword evidence="8" id="KW-1185">Reference proteome</keyword>
<evidence type="ECO:0000256" key="4">
    <source>
        <dbReference type="PROSITE-ProRule" id="PRU01024"/>
    </source>
</evidence>
<keyword evidence="1 4" id="KW-0489">Methyltransferase</keyword>
<comment type="similarity">
    <text evidence="4">Belongs to the class I-like SAM-binding methyltransferase superfamily. RNA M5U methyltransferase family.</text>
</comment>
<evidence type="ECO:0000256" key="3">
    <source>
        <dbReference type="ARBA" id="ARBA00022691"/>
    </source>
</evidence>
<feature type="active site" description="Nucleophile" evidence="4">
    <location>
        <position position="403"/>
    </location>
</feature>
<evidence type="ECO:0000259" key="6">
    <source>
        <dbReference type="PROSITE" id="PS50926"/>
    </source>
</evidence>
<name>A0ABX7S4R9_9BACT</name>
<feature type="binding site" evidence="4">
    <location>
        <position position="310"/>
    </location>
    <ligand>
        <name>S-adenosyl-L-methionine</name>
        <dbReference type="ChEBI" id="CHEBI:59789"/>
    </ligand>
</feature>
<feature type="binding site" evidence="4">
    <location>
        <position position="331"/>
    </location>
    <ligand>
        <name>S-adenosyl-L-methionine</name>
        <dbReference type="ChEBI" id="CHEBI:59789"/>
    </ligand>
</feature>
<keyword evidence="2 4" id="KW-0808">Transferase</keyword>
<dbReference type="PANTHER" id="PTHR11061">
    <property type="entry name" value="RNA M5U METHYLTRANSFERASE"/>
    <property type="match status" value="1"/>
</dbReference>
<evidence type="ECO:0000256" key="1">
    <source>
        <dbReference type="ARBA" id="ARBA00022603"/>
    </source>
</evidence>
<dbReference type="PROSITE" id="PS51687">
    <property type="entry name" value="SAM_MT_RNA_M5U"/>
    <property type="match status" value="1"/>
</dbReference>
<dbReference type="EMBL" id="CP071446">
    <property type="protein sequence ID" value="QTA37462.1"/>
    <property type="molecule type" value="Genomic_DNA"/>
</dbReference>
<dbReference type="InterPro" id="IPR002792">
    <property type="entry name" value="TRAM_dom"/>
</dbReference>
<dbReference type="Gene3D" id="3.40.50.150">
    <property type="entry name" value="Vaccinia Virus protein VP39"/>
    <property type="match status" value="1"/>
</dbReference>
<dbReference type="Proteomes" id="UP000671862">
    <property type="component" value="Chromosome"/>
</dbReference>
<dbReference type="PANTHER" id="PTHR11061:SF30">
    <property type="entry name" value="TRNA (URACIL(54)-C(5))-METHYLTRANSFERASE"/>
    <property type="match status" value="1"/>
</dbReference>
<proteinExistence type="inferred from homology"/>
<evidence type="ECO:0000256" key="5">
    <source>
        <dbReference type="PROSITE-ProRule" id="PRU10015"/>
    </source>
</evidence>
<dbReference type="RefSeq" id="WP_207566187.1">
    <property type="nucleotide sequence ID" value="NZ_CP071446.1"/>
</dbReference>